<evidence type="ECO:0000313" key="9">
    <source>
        <dbReference type="EMBL" id="HJA02540.1"/>
    </source>
</evidence>
<evidence type="ECO:0000313" key="10">
    <source>
        <dbReference type="Proteomes" id="UP000824221"/>
    </source>
</evidence>
<keyword evidence="5" id="KW-0378">Hydrolase</keyword>
<dbReference type="PANTHER" id="PTHR42904:SF6">
    <property type="entry name" value="NAD-CAPPED RNA HYDROLASE NUDT12"/>
    <property type="match status" value="1"/>
</dbReference>
<evidence type="ECO:0000256" key="5">
    <source>
        <dbReference type="ARBA" id="ARBA00022801"/>
    </source>
</evidence>
<dbReference type="GO" id="GO:0006742">
    <property type="term" value="P:NADP+ catabolic process"/>
    <property type="evidence" value="ECO:0007669"/>
    <property type="project" value="TreeGrafter"/>
</dbReference>
<evidence type="ECO:0000256" key="4">
    <source>
        <dbReference type="ARBA" id="ARBA00022723"/>
    </source>
</evidence>
<reference evidence="9" key="2">
    <citation type="submission" date="2021-04" db="EMBL/GenBank/DDBJ databases">
        <authorList>
            <person name="Gilroy R."/>
        </authorList>
    </citation>
    <scope>NUCLEOTIDE SEQUENCE</scope>
    <source>
        <strain evidence="9">CHK156-179</strain>
    </source>
</reference>
<dbReference type="GO" id="GO:0035529">
    <property type="term" value="F:NADH pyrophosphatase activity"/>
    <property type="evidence" value="ECO:0007669"/>
    <property type="project" value="TreeGrafter"/>
</dbReference>
<protein>
    <submittedName>
        <fullName evidence="9">NUDIX domain-containing protein</fullName>
    </submittedName>
</protein>
<evidence type="ECO:0000256" key="3">
    <source>
        <dbReference type="ARBA" id="ARBA00009595"/>
    </source>
</evidence>
<evidence type="ECO:0000256" key="1">
    <source>
        <dbReference type="ARBA" id="ARBA00001946"/>
    </source>
</evidence>
<dbReference type="Proteomes" id="UP000824221">
    <property type="component" value="Unassembled WGS sequence"/>
</dbReference>
<dbReference type="AlphaFoldDB" id="A0A9D2H3A3"/>
<dbReference type="PROSITE" id="PS00893">
    <property type="entry name" value="NUDIX_BOX"/>
    <property type="match status" value="1"/>
</dbReference>
<name>A0A9D2H3A3_9FIRM</name>
<sequence length="165" mass="19336">MYCMDCGEKLTLRFLENEGLVPYCPKCEKFKFPFFPVAVSMTVVNRSEDKILLARHVGDEDYKLFAGYIRKGENAEKALVRELREETRLNAVKWRYHASRYHEQKDLLMLNYIVTADENAETVLNEELTEVKWCTPEEAKELIRKNSTAEHFLLGAFSELHPKKK</sequence>
<keyword evidence="4" id="KW-0479">Metal-binding</keyword>
<evidence type="ECO:0000256" key="7">
    <source>
        <dbReference type="ARBA" id="ARBA00023679"/>
    </source>
</evidence>
<dbReference type="EMBL" id="DXAJ01000061">
    <property type="protein sequence ID" value="HJA02540.1"/>
    <property type="molecule type" value="Genomic_DNA"/>
</dbReference>
<evidence type="ECO:0000259" key="8">
    <source>
        <dbReference type="PROSITE" id="PS51462"/>
    </source>
</evidence>
<dbReference type="PANTHER" id="PTHR42904">
    <property type="entry name" value="NUDIX HYDROLASE, NUDC SUBFAMILY"/>
    <property type="match status" value="1"/>
</dbReference>
<dbReference type="SUPFAM" id="SSF55811">
    <property type="entry name" value="Nudix"/>
    <property type="match status" value="1"/>
</dbReference>
<comment type="cofactor">
    <cofactor evidence="1">
        <name>Mg(2+)</name>
        <dbReference type="ChEBI" id="CHEBI:18420"/>
    </cofactor>
</comment>
<evidence type="ECO:0000256" key="6">
    <source>
        <dbReference type="ARBA" id="ARBA00022842"/>
    </source>
</evidence>
<comment type="similarity">
    <text evidence="3">Belongs to the Nudix hydrolase family. NudC subfamily.</text>
</comment>
<comment type="caution">
    <text evidence="9">The sequence shown here is derived from an EMBL/GenBank/DDBJ whole genome shotgun (WGS) entry which is preliminary data.</text>
</comment>
<evidence type="ECO:0000256" key="2">
    <source>
        <dbReference type="ARBA" id="ARBA00001947"/>
    </source>
</evidence>
<dbReference type="Pfam" id="PF00293">
    <property type="entry name" value="NUDIX"/>
    <property type="match status" value="1"/>
</dbReference>
<comment type="cofactor">
    <cofactor evidence="2">
        <name>Zn(2+)</name>
        <dbReference type="ChEBI" id="CHEBI:29105"/>
    </cofactor>
</comment>
<organism evidence="9 10">
    <name type="scientific">Candidatus Gallimonas gallistercoris</name>
    <dbReference type="NCBI Taxonomy" id="2838602"/>
    <lineage>
        <taxon>Bacteria</taxon>
        <taxon>Bacillati</taxon>
        <taxon>Bacillota</taxon>
        <taxon>Clostridia</taxon>
        <taxon>Candidatus Gallimonas</taxon>
    </lineage>
</organism>
<dbReference type="InterPro" id="IPR050241">
    <property type="entry name" value="NAD-cap_RNA_hydrolase_NudC"/>
</dbReference>
<comment type="catalytic activity">
    <reaction evidence="7">
        <text>a 5'-end NAD(+)-phospho-ribonucleoside in mRNA + H2O = a 5'-end phospho-adenosine-phospho-ribonucleoside in mRNA + beta-nicotinamide D-ribonucleotide + 2 H(+)</text>
        <dbReference type="Rhea" id="RHEA:60876"/>
        <dbReference type="Rhea" id="RHEA-COMP:15698"/>
        <dbReference type="Rhea" id="RHEA-COMP:15719"/>
        <dbReference type="ChEBI" id="CHEBI:14649"/>
        <dbReference type="ChEBI" id="CHEBI:15377"/>
        <dbReference type="ChEBI" id="CHEBI:15378"/>
        <dbReference type="ChEBI" id="CHEBI:144029"/>
        <dbReference type="ChEBI" id="CHEBI:144051"/>
    </reaction>
    <physiologicalReaction direction="left-to-right" evidence="7">
        <dbReference type="Rhea" id="RHEA:60877"/>
    </physiologicalReaction>
</comment>
<dbReference type="InterPro" id="IPR015797">
    <property type="entry name" value="NUDIX_hydrolase-like_dom_sf"/>
</dbReference>
<feature type="domain" description="Nudix hydrolase" evidence="8">
    <location>
        <begin position="34"/>
        <end position="158"/>
    </location>
</feature>
<dbReference type="GO" id="GO:0019677">
    <property type="term" value="P:NAD+ catabolic process"/>
    <property type="evidence" value="ECO:0007669"/>
    <property type="project" value="TreeGrafter"/>
</dbReference>
<dbReference type="Gene3D" id="3.90.79.10">
    <property type="entry name" value="Nucleoside Triphosphate Pyrophosphohydrolase"/>
    <property type="match status" value="1"/>
</dbReference>
<dbReference type="InterPro" id="IPR000086">
    <property type="entry name" value="NUDIX_hydrolase_dom"/>
</dbReference>
<dbReference type="InterPro" id="IPR020084">
    <property type="entry name" value="NUDIX_hydrolase_CS"/>
</dbReference>
<reference evidence="9" key="1">
    <citation type="journal article" date="2021" name="PeerJ">
        <title>Extensive microbial diversity within the chicken gut microbiome revealed by metagenomics and culture.</title>
        <authorList>
            <person name="Gilroy R."/>
            <person name="Ravi A."/>
            <person name="Getino M."/>
            <person name="Pursley I."/>
            <person name="Horton D.L."/>
            <person name="Alikhan N.F."/>
            <person name="Baker D."/>
            <person name="Gharbi K."/>
            <person name="Hall N."/>
            <person name="Watson M."/>
            <person name="Adriaenssens E.M."/>
            <person name="Foster-Nyarko E."/>
            <person name="Jarju S."/>
            <person name="Secka A."/>
            <person name="Antonio M."/>
            <person name="Oren A."/>
            <person name="Chaudhuri R.R."/>
            <person name="La Ragione R."/>
            <person name="Hildebrand F."/>
            <person name="Pallen M.J."/>
        </authorList>
    </citation>
    <scope>NUCLEOTIDE SEQUENCE</scope>
    <source>
        <strain evidence="9">CHK156-179</strain>
    </source>
</reference>
<dbReference type="GO" id="GO:0046872">
    <property type="term" value="F:metal ion binding"/>
    <property type="evidence" value="ECO:0007669"/>
    <property type="project" value="UniProtKB-KW"/>
</dbReference>
<gene>
    <name evidence="9" type="ORF">H9797_04070</name>
</gene>
<dbReference type="GO" id="GO:0005829">
    <property type="term" value="C:cytosol"/>
    <property type="evidence" value="ECO:0007669"/>
    <property type="project" value="TreeGrafter"/>
</dbReference>
<keyword evidence="6" id="KW-0460">Magnesium</keyword>
<accession>A0A9D2H3A3</accession>
<proteinExistence type="inferred from homology"/>
<dbReference type="PROSITE" id="PS51462">
    <property type="entry name" value="NUDIX"/>
    <property type="match status" value="1"/>
</dbReference>